<keyword evidence="6 8" id="KW-0472">Membrane</keyword>
<feature type="transmembrane region" description="Helical" evidence="8">
    <location>
        <begin position="144"/>
        <end position="164"/>
    </location>
</feature>
<evidence type="ECO:0000256" key="3">
    <source>
        <dbReference type="ARBA" id="ARBA00022692"/>
    </source>
</evidence>
<evidence type="ECO:0000256" key="8">
    <source>
        <dbReference type="SAM" id="Phobius"/>
    </source>
</evidence>
<comment type="caution">
    <text evidence="10">The sequence shown here is derived from an EMBL/GenBank/DDBJ whole genome shotgun (WGS) entry which is preliminary data.</text>
</comment>
<reference evidence="11" key="1">
    <citation type="journal article" date="2019" name="Int. J. Syst. Evol. Microbiol.">
        <title>The Global Catalogue of Microorganisms (GCM) 10K type strain sequencing project: providing services to taxonomists for standard genome sequencing and annotation.</title>
        <authorList>
            <consortium name="The Broad Institute Genomics Platform"/>
            <consortium name="The Broad Institute Genome Sequencing Center for Infectious Disease"/>
            <person name="Wu L."/>
            <person name="Ma J."/>
        </authorList>
    </citation>
    <scope>NUCLEOTIDE SEQUENCE [LARGE SCALE GENOMIC DNA]</scope>
    <source>
        <strain evidence="11">JCM 12393</strain>
    </source>
</reference>
<organism evidence="10 11">
    <name type="scientific">Kitasatospora putterlickiae</name>
    <dbReference type="NCBI Taxonomy" id="221725"/>
    <lineage>
        <taxon>Bacteria</taxon>
        <taxon>Bacillati</taxon>
        <taxon>Actinomycetota</taxon>
        <taxon>Actinomycetes</taxon>
        <taxon>Kitasatosporales</taxon>
        <taxon>Streptomycetaceae</taxon>
        <taxon>Kitasatospora</taxon>
    </lineage>
</organism>
<feature type="transmembrane region" description="Helical" evidence="8">
    <location>
        <begin position="176"/>
        <end position="195"/>
    </location>
</feature>
<dbReference type="Proteomes" id="UP001499863">
    <property type="component" value="Unassembled WGS sequence"/>
</dbReference>
<dbReference type="PANTHER" id="PTHR43731">
    <property type="entry name" value="RHOMBOID PROTEASE"/>
    <property type="match status" value="1"/>
</dbReference>
<proteinExistence type="inferred from homology"/>
<sequence>MLPDEPRPPIDPNPGTGGNGLSRCYRHPEQETGIGCSRCGRPICPQCMVNASVGFHCPECVSEGGRQVRRATTRFGGRPTEDGALVTKALIGINLAVFVLAGYVVTPWLAIDLELRSFAPDASYPYAVGVAEGPGQWYRLLTAVFLHTAPWHIATNMLVLWVLGPQLEAALGRLRFLALYLLSGLAGSAFAFLLAGDGMRSLGASGAVFGLLGATVVLYRRVRAPLGPIVALLVFNLIVTFSVQGIDWRAHLGGLIAGMLTAAGLMYAPRAHRAAVQGLTMAGVAALVLVMVLVGTAAYGG</sequence>
<dbReference type="GO" id="GO:0006508">
    <property type="term" value="P:proteolysis"/>
    <property type="evidence" value="ECO:0007669"/>
    <property type="project" value="UniProtKB-KW"/>
</dbReference>
<dbReference type="SUPFAM" id="SSF144091">
    <property type="entry name" value="Rhomboid-like"/>
    <property type="match status" value="1"/>
</dbReference>
<keyword evidence="4" id="KW-0378">Hydrolase</keyword>
<dbReference type="GO" id="GO:0008233">
    <property type="term" value="F:peptidase activity"/>
    <property type="evidence" value="ECO:0007669"/>
    <property type="project" value="UniProtKB-KW"/>
</dbReference>
<evidence type="ECO:0000256" key="7">
    <source>
        <dbReference type="SAM" id="MobiDB-lite"/>
    </source>
</evidence>
<evidence type="ECO:0000313" key="11">
    <source>
        <dbReference type="Proteomes" id="UP001499863"/>
    </source>
</evidence>
<feature type="transmembrane region" description="Helical" evidence="8">
    <location>
        <begin position="89"/>
        <end position="111"/>
    </location>
</feature>
<dbReference type="Pfam" id="PF01694">
    <property type="entry name" value="Rhomboid"/>
    <property type="match status" value="1"/>
</dbReference>
<dbReference type="SUPFAM" id="SSF57845">
    <property type="entry name" value="B-box zinc-binding domain"/>
    <property type="match status" value="1"/>
</dbReference>
<comment type="subcellular location">
    <subcellularLocation>
        <location evidence="1">Membrane</location>
        <topology evidence="1">Multi-pass membrane protein</topology>
    </subcellularLocation>
</comment>
<evidence type="ECO:0000259" key="9">
    <source>
        <dbReference type="Pfam" id="PF01694"/>
    </source>
</evidence>
<evidence type="ECO:0000256" key="2">
    <source>
        <dbReference type="ARBA" id="ARBA00009045"/>
    </source>
</evidence>
<evidence type="ECO:0000313" key="10">
    <source>
        <dbReference type="EMBL" id="GAA1412556.1"/>
    </source>
</evidence>
<feature type="domain" description="Peptidase S54 rhomboid" evidence="9">
    <location>
        <begin position="135"/>
        <end position="266"/>
    </location>
</feature>
<feature type="region of interest" description="Disordered" evidence="7">
    <location>
        <begin position="1"/>
        <end position="23"/>
    </location>
</feature>
<dbReference type="PANTHER" id="PTHR43731:SF14">
    <property type="entry name" value="PRESENILIN-ASSOCIATED RHOMBOID-LIKE PROTEIN, MITOCHONDRIAL"/>
    <property type="match status" value="1"/>
</dbReference>
<accession>A0ABP4J4S0</accession>
<feature type="transmembrane region" description="Helical" evidence="8">
    <location>
        <begin position="201"/>
        <end position="219"/>
    </location>
</feature>
<dbReference type="InterPro" id="IPR050925">
    <property type="entry name" value="Rhomboid_protease_S54"/>
</dbReference>
<comment type="similarity">
    <text evidence="2">Belongs to the peptidase S54 family.</text>
</comment>
<feature type="transmembrane region" description="Helical" evidence="8">
    <location>
        <begin position="226"/>
        <end position="244"/>
    </location>
</feature>
<evidence type="ECO:0000256" key="4">
    <source>
        <dbReference type="ARBA" id="ARBA00022801"/>
    </source>
</evidence>
<dbReference type="RefSeq" id="WP_344344252.1">
    <property type="nucleotide sequence ID" value="NZ_BAAAKJ010000435.1"/>
</dbReference>
<evidence type="ECO:0000256" key="5">
    <source>
        <dbReference type="ARBA" id="ARBA00022989"/>
    </source>
</evidence>
<gene>
    <name evidence="10" type="ORF">GCM10009639_64930</name>
</gene>
<feature type="transmembrane region" description="Helical" evidence="8">
    <location>
        <begin position="250"/>
        <end position="267"/>
    </location>
</feature>
<keyword evidence="3 8" id="KW-0812">Transmembrane</keyword>
<name>A0ABP4J4S0_9ACTN</name>
<evidence type="ECO:0000256" key="1">
    <source>
        <dbReference type="ARBA" id="ARBA00004141"/>
    </source>
</evidence>
<dbReference type="Gene3D" id="1.20.1540.10">
    <property type="entry name" value="Rhomboid-like"/>
    <property type="match status" value="1"/>
</dbReference>
<keyword evidence="11" id="KW-1185">Reference proteome</keyword>
<keyword evidence="5 8" id="KW-1133">Transmembrane helix</keyword>
<evidence type="ECO:0000256" key="6">
    <source>
        <dbReference type="ARBA" id="ARBA00023136"/>
    </source>
</evidence>
<dbReference type="CDD" id="cd19756">
    <property type="entry name" value="Bbox2"/>
    <property type="match status" value="1"/>
</dbReference>
<dbReference type="InterPro" id="IPR022764">
    <property type="entry name" value="Peptidase_S54_rhomboid_dom"/>
</dbReference>
<feature type="transmembrane region" description="Helical" evidence="8">
    <location>
        <begin position="279"/>
        <end position="299"/>
    </location>
</feature>
<protein>
    <submittedName>
        <fullName evidence="10">Rhomboid family intramembrane serine protease</fullName>
    </submittedName>
</protein>
<dbReference type="EMBL" id="BAAAKJ010000435">
    <property type="protein sequence ID" value="GAA1412556.1"/>
    <property type="molecule type" value="Genomic_DNA"/>
</dbReference>
<keyword evidence="10" id="KW-0645">Protease</keyword>
<dbReference type="InterPro" id="IPR035952">
    <property type="entry name" value="Rhomboid-like_sf"/>
</dbReference>